<dbReference type="EMBL" id="FMWB01000003">
    <property type="protein sequence ID" value="SCZ28654.1"/>
    <property type="molecule type" value="Genomic_DNA"/>
</dbReference>
<dbReference type="AlphaFoldDB" id="A0A1G5MV00"/>
<evidence type="ECO:0000313" key="2">
    <source>
        <dbReference type="Proteomes" id="UP000183046"/>
    </source>
</evidence>
<evidence type="ECO:0000313" key="1">
    <source>
        <dbReference type="EMBL" id="SCZ28654.1"/>
    </source>
</evidence>
<dbReference type="Proteomes" id="UP000183046">
    <property type="component" value="Unassembled WGS sequence"/>
</dbReference>
<dbReference type="InterPro" id="IPR012449">
    <property type="entry name" value="Phage_F116_Orf28"/>
</dbReference>
<sequence>MSKPAKPTMSAQERLSIRISNMITSPKAQLERRVRVHQLDTDPDDVWELVLECLAESAELDVTFEDDGDVTIRWEPDSREVTDEGEVSVEQINC</sequence>
<comment type="caution">
    <text evidence="1">The sequence shown here is derived from an EMBL/GenBank/DDBJ whole genome shotgun (WGS) entry which is preliminary data.</text>
</comment>
<reference evidence="2" key="1">
    <citation type="submission" date="2016-10" db="EMBL/GenBank/DDBJ databases">
        <authorList>
            <person name="de Groot N.N."/>
        </authorList>
    </citation>
    <scope>NUCLEOTIDE SEQUENCE [LARGE SCALE GENOMIC DNA]</scope>
    <source>
        <strain evidence="2">DSM 15758</strain>
    </source>
</reference>
<organism evidence="1 2">
    <name type="scientific">Pseudomonas oryzihabitans</name>
    <dbReference type="NCBI Taxonomy" id="47885"/>
    <lineage>
        <taxon>Bacteria</taxon>
        <taxon>Pseudomonadati</taxon>
        <taxon>Pseudomonadota</taxon>
        <taxon>Gammaproteobacteria</taxon>
        <taxon>Pseudomonadales</taxon>
        <taxon>Pseudomonadaceae</taxon>
        <taxon>Pseudomonas</taxon>
    </lineage>
</organism>
<dbReference type="OrthoDB" id="7030629at2"/>
<gene>
    <name evidence="1" type="ORF">SAMN05216279_10390</name>
</gene>
<name>A0A1G5MV00_9PSED</name>
<dbReference type="RefSeq" id="WP_074583556.1">
    <property type="nucleotide sequence ID" value="NZ_FMWB01000003.1"/>
</dbReference>
<accession>A0A1G5MV00</accession>
<proteinExistence type="predicted"/>
<evidence type="ECO:0008006" key="3">
    <source>
        <dbReference type="Google" id="ProtNLM"/>
    </source>
</evidence>
<dbReference type="Pfam" id="PF07867">
    <property type="entry name" value="DUF1654"/>
    <property type="match status" value="1"/>
</dbReference>
<protein>
    <recommendedName>
        <fullName evidence="3">DUF1654 domain-containing protein</fullName>
    </recommendedName>
</protein>